<dbReference type="InterPro" id="IPR001045">
    <property type="entry name" value="Spermi_synthase"/>
</dbReference>
<dbReference type="InterPro" id="IPR037163">
    <property type="entry name" value="Spermidine_synt_N_sf"/>
</dbReference>
<dbReference type="EMBL" id="VTOW01000001">
    <property type="protein sequence ID" value="NKE69442.1"/>
    <property type="molecule type" value="Genomic_DNA"/>
</dbReference>
<dbReference type="InterPro" id="IPR029063">
    <property type="entry name" value="SAM-dependent_MTases_sf"/>
</dbReference>
<comment type="caution">
    <text evidence="9">The sequence shown here is derived from an EMBL/GenBank/DDBJ whole genome shotgun (WGS) entry which is preliminary data.</text>
</comment>
<feature type="binding site" evidence="6">
    <location>
        <position position="67"/>
    </location>
    <ligand>
        <name>spermidine</name>
        <dbReference type="ChEBI" id="CHEBI:57834"/>
    </ligand>
</feature>
<organism evidence="9 10">
    <name type="scientific">Candidatus Manganitrophus noduliformans</name>
    <dbReference type="NCBI Taxonomy" id="2606439"/>
    <lineage>
        <taxon>Bacteria</taxon>
        <taxon>Pseudomonadati</taxon>
        <taxon>Nitrospirota</taxon>
        <taxon>Nitrospiria</taxon>
        <taxon>Candidatus Troglogloeales</taxon>
        <taxon>Candidatus Manganitrophaceae</taxon>
        <taxon>Candidatus Manganitrophus</taxon>
    </lineage>
</organism>
<comment type="function">
    <text evidence="6">Catalyzes the irreversible transfer of a propylamine group from the amino donor S-adenosylmethioninamine (decarboxy-AdoMet) to putrescine (1,4-diaminobutane) to yield spermidine.</text>
</comment>
<accession>A0A7X6DLS0</accession>
<feature type="binding site" evidence="6">
    <location>
        <position position="36"/>
    </location>
    <ligand>
        <name>S-methyl-5'-thioadenosine</name>
        <dbReference type="ChEBI" id="CHEBI:17509"/>
    </ligand>
</feature>
<evidence type="ECO:0000256" key="6">
    <source>
        <dbReference type="HAMAP-Rule" id="MF_00198"/>
    </source>
</evidence>
<dbReference type="NCBIfam" id="TIGR00417">
    <property type="entry name" value="speE"/>
    <property type="match status" value="1"/>
</dbReference>
<dbReference type="Pfam" id="PF17284">
    <property type="entry name" value="Spermine_synt_N"/>
    <property type="match status" value="1"/>
</dbReference>
<dbReference type="AlphaFoldDB" id="A0A7X6DLS0"/>
<evidence type="ECO:0000259" key="8">
    <source>
        <dbReference type="PROSITE" id="PS51006"/>
    </source>
</evidence>
<evidence type="ECO:0000256" key="4">
    <source>
        <dbReference type="ARBA" id="ARBA00023115"/>
    </source>
</evidence>
<evidence type="ECO:0000313" key="9">
    <source>
        <dbReference type="EMBL" id="NKE69442.1"/>
    </source>
</evidence>
<evidence type="ECO:0000256" key="7">
    <source>
        <dbReference type="PROSITE-ProRule" id="PRU00354"/>
    </source>
</evidence>
<reference evidence="9 10" key="1">
    <citation type="journal article" date="2020" name="Nature">
        <title>Bacterial chemolithoautotrophy via manganese oxidation.</title>
        <authorList>
            <person name="Yu H."/>
            <person name="Leadbetter J.R."/>
        </authorList>
    </citation>
    <scope>NUCLEOTIDE SEQUENCE [LARGE SCALE GENOMIC DNA]</scope>
    <source>
        <strain evidence="9 10">Mn-1</strain>
    </source>
</reference>
<evidence type="ECO:0000256" key="1">
    <source>
        <dbReference type="ARBA" id="ARBA00007867"/>
    </source>
</evidence>
<feature type="binding site" evidence="6">
    <location>
        <begin position="143"/>
        <end position="144"/>
    </location>
    <ligand>
        <name>S-methyl-5'-thioadenosine</name>
        <dbReference type="ChEBI" id="CHEBI:17509"/>
    </ligand>
</feature>
<dbReference type="EC" id="2.5.1.16" evidence="6"/>
<feature type="binding site" evidence="6">
    <location>
        <position position="91"/>
    </location>
    <ligand>
        <name>spermidine</name>
        <dbReference type="ChEBI" id="CHEBI:57834"/>
    </ligand>
</feature>
<dbReference type="GO" id="GO:0010487">
    <property type="term" value="F:thermospermine synthase activity"/>
    <property type="evidence" value="ECO:0007669"/>
    <property type="project" value="UniProtKB-EC"/>
</dbReference>
<name>A0A7X6DLS0_9BACT</name>
<feature type="binding site" evidence="6">
    <location>
        <position position="111"/>
    </location>
    <ligand>
        <name>S-methyl-5'-thioadenosine</name>
        <dbReference type="ChEBI" id="CHEBI:17509"/>
    </ligand>
</feature>
<gene>
    <name evidence="6 9" type="primary">speE</name>
    <name evidence="9" type="ORF">MNODULE_01580</name>
</gene>
<dbReference type="UniPathway" id="UPA00248">
    <property type="reaction ID" value="UER00314"/>
</dbReference>
<comment type="catalytic activity">
    <reaction evidence="5">
        <text>S-adenosyl 3-(methylsulfanyl)propylamine + spermidine = thermospermine + S-methyl-5'-thioadenosine + H(+)</text>
        <dbReference type="Rhea" id="RHEA:30515"/>
        <dbReference type="ChEBI" id="CHEBI:15378"/>
        <dbReference type="ChEBI" id="CHEBI:17509"/>
        <dbReference type="ChEBI" id="CHEBI:57443"/>
        <dbReference type="ChEBI" id="CHEBI:57834"/>
        <dbReference type="ChEBI" id="CHEBI:59903"/>
        <dbReference type="EC" id="2.5.1.79"/>
    </reaction>
</comment>
<feature type="domain" description="PABS" evidence="8">
    <location>
        <begin position="7"/>
        <end position="243"/>
    </location>
</feature>
<protein>
    <recommendedName>
        <fullName evidence="6">Polyamine aminopropyltransferase</fullName>
    </recommendedName>
    <alternativeName>
        <fullName evidence="6">Putrescine aminopropyltransferase</fullName>
        <shortName evidence="6">PAPT</shortName>
    </alternativeName>
    <alternativeName>
        <fullName evidence="6">Spermidine synthase</fullName>
        <shortName evidence="6">SPDS</shortName>
        <shortName evidence="6">SPDSY</shortName>
        <ecNumber evidence="6">2.5.1.16</ecNumber>
    </alternativeName>
</protein>
<dbReference type="PROSITE" id="PS51006">
    <property type="entry name" value="PABS_2"/>
    <property type="match status" value="1"/>
</dbReference>
<dbReference type="HAMAP" id="MF_00198">
    <property type="entry name" value="Spermidine_synth"/>
    <property type="match status" value="1"/>
</dbReference>
<comment type="caution">
    <text evidence="6">Lacks conserved residue(s) required for the propagation of feature annotation.</text>
</comment>
<keyword evidence="3 6" id="KW-0745">Spermidine biosynthesis</keyword>
<comment type="catalytic activity">
    <reaction evidence="6">
        <text>S-adenosyl 3-(methylsulfanyl)propylamine + putrescine = S-methyl-5'-thioadenosine + spermidine + H(+)</text>
        <dbReference type="Rhea" id="RHEA:12721"/>
        <dbReference type="ChEBI" id="CHEBI:15378"/>
        <dbReference type="ChEBI" id="CHEBI:17509"/>
        <dbReference type="ChEBI" id="CHEBI:57443"/>
        <dbReference type="ChEBI" id="CHEBI:57834"/>
        <dbReference type="ChEBI" id="CHEBI:326268"/>
        <dbReference type="EC" id="2.5.1.16"/>
    </reaction>
</comment>
<dbReference type="InterPro" id="IPR035246">
    <property type="entry name" value="Spermidine_synt_N"/>
</dbReference>
<dbReference type="Gene3D" id="3.40.50.150">
    <property type="entry name" value="Vaccinia Virus protein VP39"/>
    <property type="match status" value="1"/>
</dbReference>
<dbReference type="GO" id="GO:0008295">
    <property type="term" value="P:spermidine biosynthetic process"/>
    <property type="evidence" value="ECO:0007669"/>
    <property type="project" value="UniProtKB-UniRule"/>
</dbReference>
<keyword evidence="4 6" id="KW-0620">Polyamine biosynthesis</keyword>
<dbReference type="NCBIfam" id="NF002010">
    <property type="entry name" value="PRK00811.1"/>
    <property type="match status" value="1"/>
</dbReference>
<proteinExistence type="inferred from homology"/>
<dbReference type="RefSeq" id="WP_168057738.1">
    <property type="nucleotide sequence ID" value="NZ_VTOW01000001.1"/>
</dbReference>
<dbReference type="SUPFAM" id="SSF53335">
    <property type="entry name" value="S-adenosyl-L-methionine-dependent methyltransferases"/>
    <property type="match status" value="1"/>
</dbReference>
<evidence type="ECO:0000256" key="5">
    <source>
        <dbReference type="ARBA" id="ARBA00048874"/>
    </source>
</evidence>
<dbReference type="Gene3D" id="2.30.140.10">
    <property type="entry name" value="Spermidine synthase, tetramerisation domain"/>
    <property type="match status" value="1"/>
</dbReference>
<dbReference type="GO" id="GO:0004766">
    <property type="term" value="F:spermidine synthase activity"/>
    <property type="evidence" value="ECO:0007669"/>
    <property type="project" value="UniProtKB-UniRule"/>
</dbReference>
<feature type="active site" description="Proton acceptor" evidence="6 7">
    <location>
        <position position="161"/>
    </location>
</feature>
<feature type="binding site" evidence="6">
    <location>
        <position position="170"/>
    </location>
    <ligand>
        <name>S-methyl-5'-thioadenosine</name>
        <dbReference type="ChEBI" id="CHEBI:17509"/>
    </ligand>
</feature>
<dbReference type="InterPro" id="IPR030374">
    <property type="entry name" value="PABS"/>
</dbReference>
<comment type="similarity">
    <text evidence="1 6">Belongs to the spermidine/spermine synthase family.</text>
</comment>
<dbReference type="FunFam" id="3.40.50.150:FF:000088">
    <property type="entry name" value="Polyamine aminopropyltransferase"/>
    <property type="match status" value="1"/>
</dbReference>
<comment type="pathway">
    <text evidence="6">Amine and polyamine biosynthesis; spermidine biosynthesis; spermidine from putrescine: step 1/1.</text>
</comment>
<dbReference type="Pfam" id="PF01564">
    <property type="entry name" value="Spermine_synth"/>
    <property type="match status" value="1"/>
</dbReference>
<evidence type="ECO:0000256" key="3">
    <source>
        <dbReference type="ARBA" id="ARBA00023066"/>
    </source>
</evidence>
<dbReference type="Proteomes" id="UP000534783">
    <property type="component" value="Unassembled WGS sequence"/>
</dbReference>
<sequence>MTEPKSYKWFLDYLSPFEGHMHGIDTVVFSKQTQFQQVEILDTKSYGRCLVLDGKMQSSEVDEFIYHEALVHPAMFTHPEPKKVFIVGGGEGATLREILRHRSVERVLMVDIDQEVVESCKRHLPQWHQGSFDDPRAEVRYLDARKYLEETTDTYDIIIIDISEPVEEGPAYLLYTKEFYSLVMERLTSGGIISLQAGTTAATSLLNFSAVYQTLRTVFPVVSPYQAPIPSFGLPWGFALASKRFDPRALDEKEIDRRISQRLERELKYYDGETHVGQFFLPKQVRIQMEKQERIIEDNYPLFTYH</sequence>
<evidence type="ECO:0000313" key="10">
    <source>
        <dbReference type="Proteomes" id="UP000534783"/>
    </source>
</evidence>
<dbReference type="NCBIfam" id="NF037959">
    <property type="entry name" value="MFS_SpdSyn"/>
    <property type="match status" value="1"/>
</dbReference>
<dbReference type="PANTHER" id="PTHR43317">
    <property type="entry name" value="THERMOSPERMINE SYNTHASE ACAULIS5"/>
    <property type="match status" value="1"/>
</dbReference>
<comment type="subunit">
    <text evidence="6">Homodimer or homotetramer.</text>
</comment>
<dbReference type="PANTHER" id="PTHR43317:SF1">
    <property type="entry name" value="THERMOSPERMINE SYNTHASE ACAULIS5"/>
    <property type="match status" value="1"/>
</dbReference>
<evidence type="ECO:0000256" key="2">
    <source>
        <dbReference type="ARBA" id="ARBA00022679"/>
    </source>
</evidence>
<keyword evidence="2 6" id="KW-0808">Transferase</keyword>
<keyword evidence="10" id="KW-1185">Reference proteome</keyword>